<reference evidence="2" key="1">
    <citation type="submission" date="2015-12" db="EMBL/GenBank/DDBJ databases">
        <title>Complete genome sequence of Pandoraea norimbergensis DSM 11628.</title>
        <authorList>
            <person name="Ee R."/>
            <person name="Lim Y.-L."/>
            <person name="Yong D."/>
            <person name="Yin W.-F."/>
            <person name="Chan K.-G."/>
        </authorList>
    </citation>
    <scope>NUCLEOTIDE SEQUENCE [LARGE SCALE GENOMIC DNA]</scope>
    <source>
        <strain evidence="2">DSM 11628</strain>
    </source>
</reference>
<sequence length="156" mass="17057">MHYLVHPFWGSTFLSPSSFSIARSGPMFRRWLPLWLVVCLLVSQAALARHIVAHTAVALGISAARAQLDNALDGAFETSVDTPRTDQHASQHDDGVCEECLALIAVDVALTSLPVIAQIAAVREWHYPPAPPVRVRWISPGPTRNRDPPAFSVLFA</sequence>
<proteinExistence type="predicted"/>
<organism evidence="1 2">
    <name type="scientific">Pandoraea norimbergensis</name>
    <dbReference type="NCBI Taxonomy" id="93219"/>
    <lineage>
        <taxon>Bacteria</taxon>
        <taxon>Pseudomonadati</taxon>
        <taxon>Pseudomonadota</taxon>
        <taxon>Betaproteobacteria</taxon>
        <taxon>Burkholderiales</taxon>
        <taxon>Burkholderiaceae</taxon>
        <taxon>Pandoraea</taxon>
    </lineage>
</organism>
<evidence type="ECO:0000313" key="1">
    <source>
        <dbReference type="EMBL" id="ALS61647.1"/>
    </source>
</evidence>
<evidence type="ECO:0000313" key="2">
    <source>
        <dbReference type="Proteomes" id="UP000060277"/>
    </source>
</evidence>
<evidence type="ECO:0008006" key="3">
    <source>
        <dbReference type="Google" id="ProtNLM"/>
    </source>
</evidence>
<gene>
    <name evidence="1" type="ORF">AT302_19580</name>
</gene>
<accession>A0ABM5WML7</accession>
<protein>
    <recommendedName>
        <fullName evidence="3">DUF2946 domain-containing protein</fullName>
    </recommendedName>
</protein>
<name>A0ABM5WML7_9BURK</name>
<keyword evidence="2" id="KW-1185">Reference proteome</keyword>
<dbReference type="EMBL" id="CP013480">
    <property type="protein sequence ID" value="ALS61647.1"/>
    <property type="molecule type" value="Genomic_DNA"/>
</dbReference>
<dbReference type="Proteomes" id="UP000060277">
    <property type="component" value="Chromosome"/>
</dbReference>